<dbReference type="Pfam" id="PF05977">
    <property type="entry name" value="MFS_3"/>
    <property type="match status" value="1"/>
</dbReference>
<evidence type="ECO:0000256" key="5">
    <source>
        <dbReference type="ARBA" id="ARBA00022989"/>
    </source>
</evidence>
<evidence type="ECO:0000313" key="9">
    <source>
        <dbReference type="EMBL" id="GAA1556123.1"/>
    </source>
</evidence>
<organism evidence="9 10">
    <name type="scientific">Dactylosporangium maewongense</name>
    <dbReference type="NCBI Taxonomy" id="634393"/>
    <lineage>
        <taxon>Bacteria</taxon>
        <taxon>Bacillati</taxon>
        <taxon>Actinomycetota</taxon>
        <taxon>Actinomycetes</taxon>
        <taxon>Micromonosporales</taxon>
        <taxon>Micromonosporaceae</taxon>
        <taxon>Dactylosporangium</taxon>
    </lineage>
</organism>
<feature type="transmembrane region" description="Helical" evidence="7">
    <location>
        <begin position="376"/>
        <end position="398"/>
    </location>
</feature>
<evidence type="ECO:0000256" key="1">
    <source>
        <dbReference type="ARBA" id="ARBA00004651"/>
    </source>
</evidence>
<dbReference type="EMBL" id="BAAAQD010000025">
    <property type="protein sequence ID" value="GAA1556123.1"/>
    <property type="molecule type" value="Genomic_DNA"/>
</dbReference>
<feature type="transmembrane region" description="Helical" evidence="7">
    <location>
        <begin position="90"/>
        <end position="112"/>
    </location>
</feature>
<dbReference type="PANTHER" id="PTHR43266">
    <property type="entry name" value="MACROLIDE-EFFLUX PROTEIN"/>
    <property type="match status" value="1"/>
</dbReference>
<dbReference type="InterPro" id="IPR020846">
    <property type="entry name" value="MFS_dom"/>
</dbReference>
<feature type="transmembrane region" description="Helical" evidence="7">
    <location>
        <begin position="20"/>
        <end position="42"/>
    </location>
</feature>
<evidence type="ECO:0000259" key="8">
    <source>
        <dbReference type="PROSITE" id="PS50850"/>
    </source>
</evidence>
<sequence>MPKLPGMPEALRVRDFRLLWTGRFVSLLGSWLLTVAVPAHVLQITGSLMATGLTLAAEYLPVLLLGPLAGVLSDRWDRRRVMLTTDVVRAAAVATMLLADSPGTVWIVYAALAAESTGSVLFRPAAQAYTPAVVGTGTRLSSANALTAGTDGVVRLVGAPLGAVLLLAYGFPVLIWADVATYLCSAVAIFLTTRHPGARASRTTVAAIREELRHGLRTIRGDRMTRWLLVVSTLFTLANGSLSALLVPLGVTELGGPRQAGLVVSALGAGFLLGAPLIRLLVDRVQPRHLYALSLLCTAAGFLALFTADGLPVALPAAVGIGVSGSMTWAVPQTTVQRTLPNAVLGRVSAVFLSGEALATLIGAVAGPALAQAAGLTTPAVLASTVTVATAALALLLLPRLPALMPAS</sequence>
<evidence type="ECO:0000313" key="10">
    <source>
        <dbReference type="Proteomes" id="UP001501470"/>
    </source>
</evidence>
<protein>
    <submittedName>
        <fullName evidence="9">MFS transporter</fullName>
    </submittedName>
</protein>
<feature type="transmembrane region" description="Helical" evidence="7">
    <location>
        <begin position="344"/>
        <end position="370"/>
    </location>
</feature>
<evidence type="ECO:0000256" key="4">
    <source>
        <dbReference type="ARBA" id="ARBA00022692"/>
    </source>
</evidence>
<comment type="subcellular location">
    <subcellularLocation>
        <location evidence="1">Cell membrane</location>
        <topology evidence="1">Multi-pass membrane protein</topology>
    </subcellularLocation>
</comment>
<dbReference type="PANTHER" id="PTHR43266:SF7">
    <property type="entry name" value="TRANSPORTER, PUTATIVE-RELATED"/>
    <property type="match status" value="1"/>
</dbReference>
<feature type="transmembrane region" description="Helical" evidence="7">
    <location>
        <begin position="314"/>
        <end position="332"/>
    </location>
</feature>
<reference evidence="9 10" key="1">
    <citation type="journal article" date="2019" name="Int. J. Syst. Evol. Microbiol.">
        <title>The Global Catalogue of Microorganisms (GCM) 10K type strain sequencing project: providing services to taxonomists for standard genome sequencing and annotation.</title>
        <authorList>
            <consortium name="The Broad Institute Genomics Platform"/>
            <consortium name="The Broad Institute Genome Sequencing Center for Infectious Disease"/>
            <person name="Wu L."/>
            <person name="Ma J."/>
        </authorList>
    </citation>
    <scope>NUCLEOTIDE SEQUENCE [LARGE SCALE GENOMIC DNA]</scope>
    <source>
        <strain evidence="9 10">JCM 15933</strain>
    </source>
</reference>
<gene>
    <name evidence="9" type="ORF">GCM10009827_091190</name>
</gene>
<feature type="transmembrane region" description="Helical" evidence="7">
    <location>
        <begin position="259"/>
        <end position="278"/>
    </location>
</feature>
<dbReference type="CDD" id="cd06173">
    <property type="entry name" value="MFS_MefA_like"/>
    <property type="match status" value="1"/>
</dbReference>
<dbReference type="InterPro" id="IPR036259">
    <property type="entry name" value="MFS_trans_sf"/>
</dbReference>
<evidence type="ECO:0000256" key="2">
    <source>
        <dbReference type="ARBA" id="ARBA00022448"/>
    </source>
</evidence>
<feature type="transmembrane region" description="Helical" evidence="7">
    <location>
        <begin position="290"/>
        <end position="308"/>
    </location>
</feature>
<dbReference type="RefSeq" id="WP_344510640.1">
    <property type="nucleotide sequence ID" value="NZ_BAAAQD010000025.1"/>
</dbReference>
<dbReference type="SUPFAM" id="SSF103473">
    <property type="entry name" value="MFS general substrate transporter"/>
    <property type="match status" value="1"/>
</dbReference>
<dbReference type="InterPro" id="IPR010290">
    <property type="entry name" value="TM_effector"/>
</dbReference>
<keyword evidence="10" id="KW-1185">Reference proteome</keyword>
<comment type="caution">
    <text evidence="9">The sequence shown here is derived from an EMBL/GenBank/DDBJ whole genome shotgun (WGS) entry which is preliminary data.</text>
</comment>
<keyword evidence="2" id="KW-0813">Transport</keyword>
<keyword evidence="3" id="KW-1003">Cell membrane</keyword>
<keyword evidence="4 7" id="KW-0812">Transmembrane</keyword>
<keyword evidence="5 7" id="KW-1133">Transmembrane helix</keyword>
<name>A0ABN2CE73_9ACTN</name>
<accession>A0ABN2CE73</accession>
<evidence type="ECO:0000256" key="3">
    <source>
        <dbReference type="ARBA" id="ARBA00022475"/>
    </source>
</evidence>
<feature type="transmembrane region" description="Helical" evidence="7">
    <location>
        <begin position="227"/>
        <end position="247"/>
    </location>
</feature>
<feature type="domain" description="Major facilitator superfamily (MFS) profile" evidence="8">
    <location>
        <begin position="224"/>
        <end position="408"/>
    </location>
</feature>
<evidence type="ECO:0000256" key="7">
    <source>
        <dbReference type="SAM" id="Phobius"/>
    </source>
</evidence>
<proteinExistence type="predicted"/>
<dbReference type="Proteomes" id="UP001501470">
    <property type="component" value="Unassembled WGS sequence"/>
</dbReference>
<dbReference type="PROSITE" id="PS50850">
    <property type="entry name" value="MFS"/>
    <property type="match status" value="1"/>
</dbReference>
<evidence type="ECO:0000256" key="6">
    <source>
        <dbReference type="ARBA" id="ARBA00023136"/>
    </source>
</evidence>
<feature type="transmembrane region" description="Helical" evidence="7">
    <location>
        <begin position="166"/>
        <end position="192"/>
    </location>
</feature>
<feature type="transmembrane region" description="Helical" evidence="7">
    <location>
        <begin position="48"/>
        <end position="69"/>
    </location>
</feature>
<keyword evidence="6 7" id="KW-0472">Membrane</keyword>
<dbReference type="Gene3D" id="1.20.1250.20">
    <property type="entry name" value="MFS general substrate transporter like domains"/>
    <property type="match status" value="1"/>
</dbReference>